<keyword evidence="2" id="KW-1185">Reference proteome</keyword>
<sequence>MMVKFCNKTRTCSLKVFPFDKFPSHVRYLDTKSYRPLAVQETLKEYGAVIWLEPPEHFTTSKLNKVLAQAQKEGIAAWTIQEPASALIHPKMFKYFKTKQNNYFFLRAAKANQLIIYNTEKIRQDLMLPWVKCALTEECINPTGAQNFGCNYDLKPRFRYMGCHKYDMAALNVILGLMFDFSESPYEVEEEIFGVLVTEQNGNSTSPRYVTRDKLTQIS</sequence>
<dbReference type="PANTHER" id="PTHR31389">
    <property type="entry name" value="LD39211P"/>
    <property type="match status" value="1"/>
</dbReference>
<protein>
    <submittedName>
        <fullName evidence="1">Uncharacterized protein</fullName>
    </submittedName>
</protein>
<evidence type="ECO:0000313" key="2">
    <source>
        <dbReference type="Proteomes" id="UP000242188"/>
    </source>
</evidence>
<dbReference type="AlphaFoldDB" id="A0A210PG55"/>
<proteinExistence type="predicted"/>
<evidence type="ECO:0000313" key="1">
    <source>
        <dbReference type="EMBL" id="OWF35437.1"/>
    </source>
</evidence>
<dbReference type="STRING" id="6573.A0A210PG55"/>
<accession>A0A210PG55</accession>
<dbReference type="EMBL" id="NEDP02076727">
    <property type="protein sequence ID" value="OWF35437.1"/>
    <property type="molecule type" value="Genomic_DNA"/>
</dbReference>
<reference evidence="1 2" key="1">
    <citation type="journal article" date="2017" name="Nat. Ecol. Evol.">
        <title>Scallop genome provides insights into evolution of bilaterian karyotype and development.</title>
        <authorList>
            <person name="Wang S."/>
            <person name="Zhang J."/>
            <person name="Jiao W."/>
            <person name="Li J."/>
            <person name="Xun X."/>
            <person name="Sun Y."/>
            <person name="Guo X."/>
            <person name="Huan P."/>
            <person name="Dong B."/>
            <person name="Zhang L."/>
            <person name="Hu X."/>
            <person name="Sun X."/>
            <person name="Wang J."/>
            <person name="Zhao C."/>
            <person name="Wang Y."/>
            <person name="Wang D."/>
            <person name="Huang X."/>
            <person name="Wang R."/>
            <person name="Lv J."/>
            <person name="Li Y."/>
            <person name="Zhang Z."/>
            <person name="Liu B."/>
            <person name="Lu W."/>
            <person name="Hui Y."/>
            <person name="Liang J."/>
            <person name="Zhou Z."/>
            <person name="Hou R."/>
            <person name="Li X."/>
            <person name="Liu Y."/>
            <person name="Li H."/>
            <person name="Ning X."/>
            <person name="Lin Y."/>
            <person name="Zhao L."/>
            <person name="Xing Q."/>
            <person name="Dou J."/>
            <person name="Li Y."/>
            <person name="Mao J."/>
            <person name="Guo H."/>
            <person name="Dou H."/>
            <person name="Li T."/>
            <person name="Mu C."/>
            <person name="Jiang W."/>
            <person name="Fu Q."/>
            <person name="Fu X."/>
            <person name="Miao Y."/>
            <person name="Liu J."/>
            <person name="Yu Q."/>
            <person name="Li R."/>
            <person name="Liao H."/>
            <person name="Li X."/>
            <person name="Kong Y."/>
            <person name="Jiang Z."/>
            <person name="Chourrout D."/>
            <person name="Li R."/>
            <person name="Bao Z."/>
        </authorList>
    </citation>
    <scope>NUCLEOTIDE SEQUENCE [LARGE SCALE GENOMIC DNA]</scope>
    <source>
        <strain evidence="1 2">PY_sf001</strain>
    </source>
</reference>
<organism evidence="1 2">
    <name type="scientific">Mizuhopecten yessoensis</name>
    <name type="common">Japanese scallop</name>
    <name type="synonym">Patinopecten yessoensis</name>
    <dbReference type="NCBI Taxonomy" id="6573"/>
    <lineage>
        <taxon>Eukaryota</taxon>
        <taxon>Metazoa</taxon>
        <taxon>Spiralia</taxon>
        <taxon>Lophotrochozoa</taxon>
        <taxon>Mollusca</taxon>
        <taxon>Bivalvia</taxon>
        <taxon>Autobranchia</taxon>
        <taxon>Pteriomorphia</taxon>
        <taxon>Pectinida</taxon>
        <taxon>Pectinoidea</taxon>
        <taxon>Pectinidae</taxon>
        <taxon>Mizuhopecten</taxon>
    </lineage>
</organism>
<name>A0A210PG55_MIZYE</name>
<comment type="caution">
    <text evidence="1">The sequence shown here is derived from an EMBL/GenBank/DDBJ whole genome shotgun (WGS) entry which is preliminary data.</text>
</comment>
<dbReference type="PANTHER" id="PTHR31389:SF4">
    <property type="entry name" value="LD39211P"/>
    <property type="match status" value="1"/>
</dbReference>
<gene>
    <name evidence="1" type="ORF">KP79_PYT21512</name>
</gene>
<dbReference type="Proteomes" id="UP000242188">
    <property type="component" value="Unassembled WGS sequence"/>
</dbReference>
<dbReference type="OrthoDB" id="6414280at2759"/>